<dbReference type="InterPro" id="IPR019425">
    <property type="entry name" value="7TM_GPCR_serpentine_rcpt_Srt"/>
</dbReference>
<feature type="transmembrane region" description="Helical" evidence="1">
    <location>
        <begin position="28"/>
        <end position="53"/>
    </location>
</feature>
<feature type="transmembrane region" description="Helical" evidence="1">
    <location>
        <begin position="284"/>
        <end position="300"/>
    </location>
</feature>
<dbReference type="PANTHER" id="PTHR23021">
    <property type="entry name" value="SERPENTINE RECEPTOR, CLASS T"/>
    <property type="match status" value="1"/>
</dbReference>
<organism evidence="2 3">
    <name type="scientific">Steinernema carpocapsae</name>
    <name type="common">Entomopathogenic nematode</name>
    <dbReference type="NCBI Taxonomy" id="34508"/>
    <lineage>
        <taxon>Eukaryota</taxon>
        <taxon>Metazoa</taxon>
        <taxon>Ecdysozoa</taxon>
        <taxon>Nematoda</taxon>
        <taxon>Chromadorea</taxon>
        <taxon>Rhabditida</taxon>
        <taxon>Tylenchina</taxon>
        <taxon>Panagrolaimomorpha</taxon>
        <taxon>Strongyloidoidea</taxon>
        <taxon>Steinernematidae</taxon>
        <taxon>Steinernema</taxon>
    </lineage>
</organism>
<dbReference type="STRING" id="34508.A0A4U5MW05"/>
<protein>
    <recommendedName>
        <fullName evidence="4">G-protein coupled receptors family 1 profile domain-containing protein</fullName>
    </recommendedName>
</protein>
<gene>
    <name evidence="2" type="ORF">L596_021188</name>
</gene>
<feature type="transmembrane region" description="Helical" evidence="1">
    <location>
        <begin position="205"/>
        <end position="228"/>
    </location>
</feature>
<dbReference type="OrthoDB" id="5907169at2759"/>
<comment type="caution">
    <text evidence="2">The sequence shown here is derived from an EMBL/GenBank/DDBJ whole genome shotgun (WGS) entry which is preliminary data.</text>
</comment>
<feature type="transmembrane region" description="Helical" evidence="1">
    <location>
        <begin position="248"/>
        <end position="272"/>
    </location>
</feature>
<keyword evidence="1" id="KW-0472">Membrane</keyword>
<feature type="transmembrane region" description="Helical" evidence="1">
    <location>
        <begin position="160"/>
        <end position="185"/>
    </location>
</feature>
<evidence type="ECO:0000313" key="2">
    <source>
        <dbReference type="EMBL" id="TKR73948.1"/>
    </source>
</evidence>
<evidence type="ECO:0008006" key="4">
    <source>
        <dbReference type="Google" id="ProtNLM"/>
    </source>
</evidence>
<name>A0A4U5MW05_STECR</name>
<dbReference type="Proteomes" id="UP000298663">
    <property type="component" value="Unassembled WGS sequence"/>
</dbReference>
<dbReference type="PANTHER" id="PTHR23021:SF26">
    <property type="entry name" value="SERPENTINE RECEPTOR, CLASS T"/>
    <property type="match status" value="1"/>
</dbReference>
<accession>A0A4U5MW05</accession>
<evidence type="ECO:0000313" key="3">
    <source>
        <dbReference type="Proteomes" id="UP000298663"/>
    </source>
</evidence>
<dbReference type="Pfam" id="PF10321">
    <property type="entry name" value="7TM_GPCR_Srt"/>
    <property type="match status" value="1"/>
</dbReference>
<feature type="transmembrane region" description="Helical" evidence="1">
    <location>
        <begin position="117"/>
        <end position="139"/>
    </location>
</feature>
<dbReference type="AlphaFoldDB" id="A0A4U5MW05"/>
<dbReference type="EMBL" id="AZBU02000006">
    <property type="protein sequence ID" value="TKR73948.1"/>
    <property type="molecule type" value="Genomic_DNA"/>
</dbReference>
<reference evidence="2 3" key="2">
    <citation type="journal article" date="2019" name="G3 (Bethesda)">
        <title>Hybrid Assembly of the Genome of the Entomopathogenic Nematode Steinernema carpocapsae Identifies the X-Chromosome.</title>
        <authorList>
            <person name="Serra L."/>
            <person name="Macchietto M."/>
            <person name="Macias-Munoz A."/>
            <person name="McGill C.J."/>
            <person name="Rodriguez I.M."/>
            <person name="Rodriguez B."/>
            <person name="Murad R."/>
            <person name="Mortazavi A."/>
        </authorList>
    </citation>
    <scope>NUCLEOTIDE SEQUENCE [LARGE SCALE GENOMIC DNA]</scope>
    <source>
        <strain evidence="2 3">ALL</strain>
    </source>
</reference>
<keyword evidence="1" id="KW-0812">Transmembrane</keyword>
<keyword evidence="1" id="KW-1133">Transmembrane helix</keyword>
<feature type="transmembrane region" description="Helical" evidence="1">
    <location>
        <begin position="65"/>
        <end position="90"/>
    </location>
</feature>
<keyword evidence="3" id="KW-1185">Reference proteome</keyword>
<sequence>MSGLPHCRENQIVMSGGGRIQYLPNEHFYVGVFYLMFFVVAVIPQFFLFYTCIEKTSSVQSCYKLMTIVCVCDIVNLINCLLAAGIFNILQVQHCKMGIWIVRYGQFVMCKQTHFPAFLTLLNLVFWYAYCIANLILAINRLFLFLHQRIQNRLFRGYRSYLWGIVVMLYAAALCIFSPHPFYFYDPDAGVWYFFWLGEDQTNYFHVYNNMIKLGLVVVCYGAMLVLLRSHMQKTQNAVSVFEKKLSIQACLIAVACAAGNITYLVISYVPMGNSPITGTIGEFFWGLQHSAAGFVYITMNKSVQNNFFKFLGKLGCKDRKVHQISILSSNRQWDWI</sequence>
<dbReference type="SUPFAM" id="SSF81321">
    <property type="entry name" value="Family A G protein-coupled receptor-like"/>
    <property type="match status" value="1"/>
</dbReference>
<proteinExistence type="predicted"/>
<reference evidence="2 3" key="1">
    <citation type="journal article" date="2015" name="Genome Biol.">
        <title>Comparative genomics of Steinernema reveals deeply conserved gene regulatory networks.</title>
        <authorList>
            <person name="Dillman A.R."/>
            <person name="Macchietto M."/>
            <person name="Porter C.F."/>
            <person name="Rogers A."/>
            <person name="Williams B."/>
            <person name="Antoshechkin I."/>
            <person name="Lee M.M."/>
            <person name="Goodwin Z."/>
            <person name="Lu X."/>
            <person name="Lewis E.E."/>
            <person name="Goodrich-Blair H."/>
            <person name="Stock S.P."/>
            <person name="Adams B.J."/>
            <person name="Sternberg P.W."/>
            <person name="Mortazavi A."/>
        </authorList>
    </citation>
    <scope>NUCLEOTIDE SEQUENCE [LARGE SCALE GENOMIC DNA]</scope>
    <source>
        <strain evidence="2 3">ALL</strain>
    </source>
</reference>
<dbReference type="Gene3D" id="1.20.1070.10">
    <property type="entry name" value="Rhodopsin 7-helix transmembrane proteins"/>
    <property type="match status" value="1"/>
</dbReference>
<evidence type="ECO:0000256" key="1">
    <source>
        <dbReference type="SAM" id="Phobius"/>
    </source>
</evidence>